<comment type="caution">
    <text evidence="1">The sequence shown here is derived from an EMBL/GenBank/DDBJ whole genome shotgun (WGS) entry which is preliminary data.</text>
</comment>
<dbReference type="AlphaFoldDB" id="A0A519BIY1"/>
<gene>
    <name evidence="1" type="ORF">EVJ46_03070</name>
</gene>
<sequence>MKILEYNDLNTSGVKKNYDKIIGFIQNDNFKQASVKKMPNYGLYRAKLDDSNRILFKINEVQRRTICPYS</sequence>
<protein>
    <recommendedName>
        <fullName evidence="3">Type II toxin-antitoxin system RelE/ParE family toxin</fullName>
    </recommendedName>
</protein>
<name>A0A519BIY1_ACIG2</name>
<evidence type="ECO:0000313" key="2">
    <source>
        <dbReference type="Proteomes" id="UP000316562"/>
    </source>
</evidence>
<accession>A0A519BIY1</accession>
<dbReference type="EMBL" id="SGBC01000001">
    <property type="protein sequence ID" value="RZD17228.1"/>
    <property type="molecule type" value="Genomic_DNA"/>
</dbReference>
<proteinExistence type="predicted"/>
<reference evidence="1 2" key="1">
    <citation type="journal article" date="2019" name="ISME J.">
        <title>Insights into ecological role of a new deltaproteobacterial order Candidatus Acidulodesulfobacterales by metagenomics and metatranscriptomics.</title>
        <authorList>
            <person name="Tan S."/>
            <person name="Liu J."/>
            <person name="Fang Y."/>
            <person name="Hedlund B.P."/>
            <person name="Lian Z.H."/>
            <person name="Huang L.Y."/>
            <person name="Li J.T."/>
            <person name="Huang L.N."/>
            <person name="Li W.J."/>
            <person name="Jiang H.C."/>
            <person name="Dong H.L."/>
            <person name="Shu W.S."/>
        </authorList>
    </citation>
    <scope>NUCLEOTIDE SEQUENCE [LARGE SCALE GENOMIC DNA]</scope>
    <source>
        <strain evidence="1">AP2</strain>
    </source>
</reference>
<evidence type="ECO:0008006" key="3">
    <source>
        <dbReference type="Google" id="ProtNLM"/>
    </source>
</evidence>
<organism evidence="1 2">
    <name type="scientific">Acididesulfobacter guangdongensis</name>
    <dbReference type="NCBI Taxonomy" id="2597225"/>
    <lineage>
        <taxon>Bacteria</taxon>
        <taxon>Deltaproteobacteria</taxon>
        <taxon>Candidatus Acidulodesulfobacterales</taxon>
        <taxon>Candidatus Acididesulfobacter</taxon>
    </lineage>
</organism>
<evidence type="ECO:0000313" key="1">
    <source>
        <dbReference type="EMBL" id="RZD17228.1"/>
    </source>
</evidence>
<dbReference type="Proteomes" id="UP000316562">
    <property type="component" value="Unassembled WGS sequence"/>
</dbReference>